<keyword evidence="2" id="KW-1185">Reference proteome</keyword>
<accession>A0A919BSK6</accession>
<organism evidence="1 2">
    <name type="scientific">Thalassotalea marina</name>
    <dbReference type="NCBI Taxonomy" id="1673741"/>
    <lineage>
        <taxon>Bacteria</taxon>
        <taxon>Pseudomonadati</taxon>
        <taxon>Pseudomonadota</taxon>
        <taxon>Gammaproteobacteria</taxon>
        <taxon>Alteromonadales</taxon>
        <taxon>Colwelliaceae</taxon>
        <taxon>Thalassotalea</taxon>
    </lineage>
</organism>
<proteinExistence type="predicted"/>
<reference evidence="1" key="2">
    <citation type="submission" date="2020-09" db="EMBL/GenBank/DDBJ databases">
        <authorList>
            <person name="Sun Q."/>
            <person name="Kim S."/>
        </authorList>
    </citation>
    <scope>NUCLEOTIDE SEQUENCE</scope>
    <source>
        <strain evidence="1">KCTC 42731</strain>
    </source>
</reference>
<reference evidence="1" key="1">
    <citation type="journal article" date="2014" name="Int. J. Syst. Evol. Microbiol.">
        <title>Complete genome sequence of Corynebacterium casei LMG S-19264T (=DSM 44701T), isolated from a smear-ripened cheese.</title>
        <authorList>
            <consortium name="US DOE Joint Genome Institute (JGI-PGF)"/>
            <person name="Walter F."/>
            <person name="Albersmeier A."/>
            <person name="Kalinowski J."/>
            <person name="Ruckert C."/>
        </authorList>
    </citation>
    <scope>NUCLEOTIDE SEQUENCE</scope>
    <source>
        <strain evidence="1">KCTC 42731</strain>
    </source>
</reference>
<dbReference type="RefSeq" id="WP_189774827.1">
    <property type="nucleotide sequence ID" value="NZ_BNCK01000016.1"/>
</dbReference>
<gene>
    <name evidence="1" type="ORF">GCM10017161_41830</name>
</gene>
<dbReference type="AlphaFoldDB" id="A0A919BSK6"/>
<dbReference type="Proteomes" id="UP000623842">
    <property type="component" value="Unassembled WGS sequence"/>
</dbReference>
<evidence type="ECO:0000313" key="2">
    <source>
        <dbReference type="Proteomes" id="UP000623842"/>
    </source>
</evidence>
<comment type="caution">
    <text evidence="1">The sequence shown here is derived from an EMBL/GenBank/DDBJ whole genome shotgun (WGS) entry which is preliminary data.</text>
</comment>
<protein>
    <submittedName>
        <fullName evidence="1">Uncharacterized protein</fullName>
    </submittedName>
</protein>
<sequence length="131" mass="14790">MNNYKLTSMSLDEAKKSANSALPNWPINLKKGRRIVNLVQKVHSQIEDLVSLRFETGEWIVMKHFSGAIFPVIIPEGQLDLESWEGISMSASCLVVEDLLEIDPNLQTICDSIRRAIEIENLELNPQVISN</sequence>
<evidence type="ECO:0000313" key="1">
    <source>
        <dbReference type="EMBL" id="GHG07753.1"/>
    </source>
</evidence>
<dbReference type="EMBL" id="BNCK01000016">
    <property type="protein sequence ID" value="GHG07753.1"/>
    <property type="molecule type" value="Genomic_DNA"/>
</dbReference>
<name>A0A919BSK6_9GAMM</name>